<reference evidence="2 3" key="1">
    <citation type="submission" date="2020-01" db="EMBL/GenBank/DDBJ databases">
        <authorList>
            <person name="Gulvik C.A."/>
            <person name="Batra D.G."/>
        </authorList>
    </citation>
    <scope>NUCLEOTIDE SEQUENCE [LARGE SCALE GENOMIC DNA]</scope>
    <source>
        <strain evidence="2 3">W9323</strain>
    </source>
</reference>
<keyword evidence="1" id="KW-0175">Coiled coil</keyword>
<accession>A0A7D3Y6L1</accession>
<sequence length="277" mass="32283">MNETMERLIEVAEEEEREVQADIKRMKEDETIYWNYPVAISDELNIVAVKTLLVDQDVMEFKRQAYLIGKCTEALFFVEPLNTTESPRYKKSFQGPSISVNQHAFYWALISEQEALIESLAHLMGHKGEAWERERTPRDMVYTCLTVKYLLLKEDDRAASYVTPLQKKKTLPKYWKAHLQILQGILEQDTEKAQAGLEEGIQRKPLTGEQYFYDLLNVPLIGYGLLARRRGLDVSLDHPKAPQAVFEHHELEYPSADFLFPEIQQMTWRDIVENAEK</sequence>
<evidence type="ECO:0000313" key="2">
    <source>
        <dbReference type="EMBL" id="QKG85645.1"/>
    </source>
</evidence>
<dbReference type="Proteomes" id="UP000503088">
    <property type="component" value="Chromosome"/>
</dbReference>
<protein>
    <submittedName>
        <fullName evidence="2">Uncharacterized protein</fullName>
    </submittedName>
</protein>
<keyword evidence="3" id="KW-1185">Reference proteome</keyword>
<name>A0A7D3Y6L1_9BACL</name>
<gene>
    <name evidence="2" type="ORF">GXN76_15115</name>
</gene>
<organism evidence="2 3">
    <name type="scientific">Kroppenstedtia pulmonis</name>
    <dbReference type="NCBI Taxonomy" id="1380685"/>
    <lineage>
        <taxon>Bacteria</taxon>
        <taxon>Bacillati</taxon>
        <taxon>Bacillota</taxon>
        <taxon>Bacilli</taxon>
        <taxon>Bacillales</taxon>
        <taxon>Thermoactinomycetaceae</taxon>
        <taxon>Kroppenstedtia</taxon>
    </lineage>
</organism>
<dbReference type="KEGG" id="kpul:GXN76_15115"/>
<evidence type="ECO:0000256" key="1">
    <source>
        <dbReference type="SAM" id="Coils"/>
    </source>
</evidence>
<dbReference type="RefSeq" id="WP_173224483.1">
    <property type="nucleotide sequence ID" value="NZ_CP048104.1"/>
</dbReference>
<proteinExistence type="predicted"/>
<feature type="coiled-coil region" evidence="1">
    <location>
        <begin position="2"/>
        <end position="29"/>
    </location>
</feature>
<dbReference type="AlphaFoldDB" id="A0A7D3Y6L1"/>
<dbReference type="EMBL" id="CP048104">
    <property type="protein sequence ID" value="QKG85645.1"/>
    <property type="molecule type" value="Genomic_DNA"/>
</dbReference>
<evidence type="ECO:0000313" key="3">
    <source>
        <dbReference type="Proteomes" id="UP000503088"/>
    </source>
</evidence>